<dbReference type="EMBL" id="BTGU01000042">
    <property type="protein sequence ID" value="GMN52609.1"/>
    <property type="molecule type" value="Genomic_DNA"/>
</dbReference>
<feature type="signal peptide" evidence="2">
    <location>
        <begin position="1"/>
        <end position="18"/>
    </location>
</feature>
<evidence type="ECO:0000313" key="3">
    <source>
        <dbReference type="EMBL" id="GMN52609.1"/>
    </source>
</evidence>
<dbReference type="Proteomes" id="UP001187192">
    <property type="component" value="Unassembled WGS sequence"/>
</dbReference>
<dbReference type="AlphaFoldDB" id="A0AA88AHC3"/>
<reference evidence="3" key="1">
    <citation type="submission" date="2023-07" db="EMBL/GenBank/DDBJ databases">
        <title>draft genome sequence of fig (Ficus carica).</title>
        <authorList>
            <person name="Takahashi T."/>
            <person name="Nishimura K."/>
        </authorList>
    </citation>
    <scope>NUCLEOTIDE SEQUENCE</scope>
</reference>
<proteinExistence type="predicted"/>
<name>A0AA88AHC3_FICCA</name>
<keyword evidence="1" id="KW-0175">Coiled coil</keyword>
<sequence>MVRLRVAIVLVAPDMGTAAIIADLVARLESQERETRALRLQLAQQNETILTMRTQQFVNQEPLYEHFRRMKPPEFEGSIDPLEAEDWDARYCWETVMMRRNVMDMNWEDFLEEFKK</sequence>
<comment type="caution">
    <text evidence="3">The sequence shown here is derived from an EMBL/GenBank/DDBJ whole genome shotgun (WGS) entry which is preliminary data.</text>
</comment>
<gene>
    <name evidence="3" type="ORF">TIFTF001_021760</name>
</gene>
<evidence type="ECO:0000256" key="1">
    <source>
        <dbReference type="SAM" id="Coils"/>
    </source>
</evidence>
<keyword evidence="4" id="KW-1185">Reference proteome</keyword>
<keyword evidence="2" id="KW-0732">Signal</keyword>
<organism evidence="3 4">
    <name type="scientific">Ficus carica</name>
    <name type="common">Common fig</name>
    <dbReference type="NCBI Taxonomy" id="3494"/>
    <lineage>
        <taxon>Eukaryota</taxon>
        <taxon>Viridiplantae</taxon>
        <taxon>Streptophyta</taxon>
        <taxon>Embryophyta</taxon>
        <taxon>Tracheophyta</taxon>
        <taxon>Spermatophyta</taxon>
        <taxon>Magnoliopsida</taxon>
        <taxon>eudicotyledons</taxon>
        <taxon>Gunneridae</taxon>
        <taxon>Pentapetalae</taxon>
        <taxon>rosids</taxon>
        <taxon>fabids</taxon>
        <taxon>Rosales</taxon>
        <taxon>Moraceae</taxon>
        <taxon>Ficeae</taxon>
        <taxon>Ficus</taxon>
    </lineage>
</organism>
<protein>
    <submittedName>
        <fullName evidence="3">Uncharacterized protein</fullName>
    </submittedName>
</protein>
<evidence type="ECO:0000313" key="4">
    <source>
        <dbReference type="Proteomes" id="UP001187192"/>
    </source>
</evidence>
<evidence type="ECO:0000256" key="2">
    <source>
        <dbReference type="SAM" id="SignalP"/>
    </source>
</evidence>
<accession>A0AA88AHC3</accession>
<feature type="coiled-coil region" evidence="1">
    <location>
        <begin position="21"/>
        <end position="48"/>
    </location>
</feature>
<feature type="chain" id="PRO_5041666017" evidence="2">
    <location>
        <begin position="19"/>
        <end position="116"/>
    </location>
</feature>